<evidence type="ECO:0000259" key="1">
    <source>
        <dbReference type="Pfam" id="PF25608"/>
    </source>
</evidence>
<gene>
    <name evidence="2" type="ordered locus">Arcve_1431</name>
</gene>
<dbReference type="EMBL" id="CP002588">
    <property type="protein sequence ID" value="AEA47434.1"/>
    <property type="molecule type" value="Genomic_DNA"/>
</dbReference>
<protein>
    <recommendedName>
        <fullName evidence="1">Nal1 N-terminal domain-containing protein</fullName>
    </recommendedName>
</protein>
<dbReference type="HOGENOM" id="CLU_061991_0_0_2"/>
<accession>F2KNV7</accession>
<dbReference type="RefSeq" id="WP_013684095.1">
    <property type="nucleotide sequence ID" value="NC_015320.1"/>
</dbReference>
<dbReference type="InterPro" id="IPR009003">
    <property type="entry name" value="Peptidase_S1_PA"/>
</dbReference>
<feature type="domain" description="Nal1 N-terminal" evidence="1">
    <location>
        <begin position="61"/>
        <end position="114"/>
    </location>
</feature>
<dbReference type="Pfam" id="PF25608">
    <property type="entry name" value="NAL1_N"/>
    <property type="match status" value="1"/>
</dbReference>
<evidence type="ECO:0000313" key="2">
    <source>
        <dbReference type="EMBL" id="AEA47434.1"/>
    </source>
</evidence>
<proteinExistence type="predicted"/>
<dbReference type="Proteomes" id="UP000008136">
    <property type="component" value="Chromosome"/>
</dbReference>
<dbReference type="InterPro" id="IPR057905">
    <property type="entry name" value="Nal1_N"/>
</dbReference>
<dbReference type="STRING" id="693661.Arcve_1431"/>
<dbReference type="KEGG" id="ave:Arcve_1431"/>
<dbReference type="eggNOG" id="arCOG03377">
    <property type="taxonomic scope" value="Archaea"/>
</dbReference>
<reference evidence="2 3" key="1">
    <citation type="submission" date="2011-03" db="EMBL/GenBank/DDBJ databases">
        <title>The complete genome of Archaeoglobus veneficus SNP6.</title>
        <authorList>
            <consortium name="US DOE Joint Genome Institute (JGI-PGF)"/>
            <person name="Lucas S."/>
            <person name="Copeland A."/>
            <person name="Lapidus A."/>
            <person name="Bruce D."/>
            <person name="Goodwin L."/>
            <person name="Pitluck S."/>
            <person name="Kyrpides N."/>
            <person name="Mavromatis K."/>
            <person name="Pagani I."/>
            <person name="Ivanova N."/>
            <person name="Mikhailova N."/>
            <person name="Lu M."/>
            <person name="Detter J.C."/>
            <person name="Tapia R."/>
            <person name="Han C."/>
            <person name="Land M."/>
            <person name="Hauser L."/>
            <person name="Markowitz V."/>
            <person name="Cheng J.-F."/>
            <person name="Hugenholtz P."/>
            <person name="Woyke T."/>
            <person name="Wu D."/>
            <person name="Spring S."/>
            <person name="Brambilla E."/>
            <person name="Klenk H.-P."/>
            <person name="Eisen J.A."/>
        </authorList>
    </citation>
    <scope>NUCLEOTIDE SEQUENCE [LARGE SCALE GENOMIC DNA]</scope>
    <source>
        <strain>SNP6</strain>
    </source>
</reference>
<name>F2KNV7_ARCVS</name>
<dbReference type="Gene3D" id="2.40.10.10">
    <property type="entry name" value="Trypsin-like serine proteases"/>
    <property type="match status" value="1"/>
</dbReference>
<dbReference type="SUPFAM" id="SSF50494">
    <property type="entry name" value="Trypsin-like serine proteases"/>
    <property type="match status" value="1"/>
</dbReference>
<dbReference type="OrthoDB" id="350653at2157"/>
<dbReference type="AlphaFoldDB" id="F2KNV7"/>
<sequence length="345" mass="38753">MERLKEEWTEFLDVSKRIEESFEAFFREKAPRDRPDEPEIEEREIEEIGNIVEVKEKKEDELLENPNVVGVGIGYRVREYKVTPELCIQVFVTKKLRKDMLTERELVPQDLDGIRTDVIETGVIEALTYKSMYRPAFPGCSIGHYRITAGTFGCIVQDKKDHDFLILSNNHVLANSNNANIGDPILQPGPYDGGTQRNIIAKLKKFVPLLSGYNLVDAAVAKPLDMRYVKASIAKIGMPTGVREPLHGLRVQKTGRTTQYNRGRIISTDATVKVGYGPGVTYLFKNQILTTRMAAGGDSGSLLLGMCKRAVGLLFAGSSVVTVHNNIFNVLMALEVELEPRQRYY</sequence>
<evidence type="ECO:0000313" key="3">
    <source>
        <dbReference type="Proteomes" id="UP000008136"/>
    </source>
</evidence>
<dbReference type="GeneID" id="10394554"/>
<keyword evidence="3" id="KW-1185">Reference proteome</keyword>
<dbReference type="InterPro" id="IPR043504">
    <property type="entry name" value="Peptidase_S1_PA_chymotrypsin"/>
</dbReference>
<organism evidence="2 3">
    <name type="scientific">Archaeoglobus veneficus (strain DSM 11195 / SNP6)</name>
    <dbReference type="NCBI Taxonomy" id="693661"/>
    <lineage>
        <taxon>Archaea</taxon>
        <taxon>Methanobacteriati</taxon>
        <taxon>Methanobacteriota</taxon>
        <taxon>Archaeoglobi</taxon>
        <taxon>Archaeoglobales</taxon>
        <taxon>Archaeoglobaceae</taxon>
        <taxon>Archaeoglobus</taxon>
    </lineage>
</organism>